<dbReference type="EMBL" id="CP098827">
    <property type="protein sequence ID" value="XBO72716.1"/>
    <property type="molecule type" value="Genomic_DNA"/>
</dbReference>
<dbReference type="GO" id="GO:0005507">
    <property type="term" value="F:copper ion binding"/>
    <property type="evidence" value="ECO:0007669"/>
    <property type="project" value="InterPro"/>
</dbReference>
<sequence length="177" mass="17805">MLKVRVFAGSCLLGAGLLVTGAAHAATEVEMHSVSTDGIGDSLGTISFEDSEHGLRITPDLEGLDTGIHGLHVHVNPSCEPAEKDGETVAAAGAGGHFDPEDTGTHQGPYGDGHLGDLPALAVGQQGEATLPTLAPRISEDDLAGHAIMIHSGGDNYSDEPKLGGGGARVACGVIEG</sequence>
<keyword evidence="3" id="KW-0732">Signal</keyword>
<evidence type="ECO:0000256" key="2">
    <source>
        <dbReference type="RuleBase" id="RU000393"/>
    </source>
</evidence>
<dbReference type="RefSeq" id="WP_348827952.1">
    <property type="nucleotide sequence ID" value="NZ_CP098827.1"/>
</dbReference>
<evidence type="ECO:0000256" key="3">
    <source>
        <dbReference type="SAM" id="SignalP"/>
    </source>
</evidence>
<keyword evidence="2" id="KW-0479">Metal-binding</keyword>
<dbReference type="GO" id="GO:0004784">
    <property type="term" value="F:superoxide dismutase activity"/>
    <property type="evidence" value="ECO:0007669"/>
    <property type="project" value="UniProtKB-EC"/>
</dbReference>
<organism evidence="5">
    <name type="scientific">Halomonas sp. RT37</name>
    <dbReference type="NCBI Taxonomy" id="2950872"/>
    <lineage>
        <taxon>Bacteria</taxon>
        <taxon>Pseudomonadati</taxon>
        <taxon>Pseudomonadota</taxon>
        <taxon>Gammaproteobacteria</taxon>
        <taxon>Oceanospirillales</taxon>
        <taxon>Halomonadaceae</taxon>
        <taxon>Halomonas</taxon>
    </lineage>
</organism>
<keyword evidence="2" id="KW-0186">Copper</keyword>
<proteinExistence type="inferred from homology"/>
<dbReference type="InterPro" id="IPR001424">
    <property type="entry name" value="SOD_Cu_Zn_dom"/>
</dbReference>
<dbReference type="InterPro" id="IPR024134">
    <property type="entry name" value="SOD_Cu/Zn_/chaperone"/>
</dbReference>
<evidence type="ECO:0000259" key="4">
    <source>
        <dbReference type="Pfam" id="PF00080"/>
    </source>
</evidence>
<dbReference type="EC" id="1.15.1.1" evidence="2"/>
<comment type="catalytic activity">
    <reaction evidence="2">
        <text>2 superoxide + 2 H(+) = H2O2 + O2</text>
        <dbReference type="Rhea" id="RHEA:20696"/>
        <dbReference type="ChEBI" id="CHEBI:15378"/>
        <dbReference type="ChEBI" id="CHEBI:15379"/>
        <dbReference type="ChEBI" id="CHEBI:16240"/>
        <dbReference type="ChEBI" id="CHEBI:18421"/>
        <dbReference type="EC" id="1.15.1.1"/>
    </reaction>
</comment>
<reference evidence="5" key="1">
    <citation type="submission" date="2022-06" db="EMBL/GenBank/DDBJ databases">
        <title>A novel DMS-producing enzyme.</title>
        <authorList>
            <person name="Zhang Y."/>
        </authorList>
    </citation>
    <scope>NUCLEOTIDE SEQUENCE</scope>
    <source>
        <strain evidence="5">RT37</strain>
    </source>
</reference>
<keyword evidence="2 5" id="KW-0560">Oxidoreductase</keyword>
<dbReference type="SUPFAM" id="SSF49329">
    <property type="entry name" value="Cu,Zn superoxide dismutase-like"/>
    <property type="match status" value="1"/>
</dbReference>
<dbReference type="PROSITE" id="PS00332">
    <property type="entry name" value="SOD_CU_ZN_2"/>
    <property type="match status" value="1"/>
</dbReference>
<evidence type="ECO:0000256" key="1">
    <source>
        <dbReference type="ARBA" id="ARBA00010457"/>
    </source>
</evidence>
<name>A0AAU7KLW7_9GAMM</name>
<dbReference type="Pfam" id="PF00080">
    <property type="entry name" value="Sod_Cu"/>
    <property type="match status" value="1"/>
</dbReference>
<evidence type="ECO:0000313" key="5">
    <source>
        <dbReference type="EMBL" id="XBO72716.1"/>
    </source>
</evidence>
<dbReference type="AlphaFoldDB" id="A0AAU7KLW7"/>
<protein>
    <recommendedName>
        <fullName evidence="2">Superoxide dismutase [Cu-Zn]</fullName>
        <ecNumber evidence="2">1.15.1.1</ecNumber>
    </recommendedName>
</protein>
<accession>A0AAU7KLW7</accession>
<dbReference type="InterPro" id="IPR018152">
    <property type="entry name" value="SOD_Cu/Zn_BS"/>
</dbReference>
<keyword evidence="2" id="KW-0862">Zinc</keyword>
<comment type="similarity">
    <text evidence="1 2">Belongs to the Cu-Zn superoxide dismutase family.</text>
</comment>
<feature type="domain" description="Superoxide dismutase copper/zinc binding" evidence="4">
    <location>
        <begin position="44"/>
        <end position="175"/>
    </location>
</feature>
<feature type="signal peptide" evidence="3">
    <location>
        <begin position="1"/>
        <end position="25"/>
    </location>
</feature>
<gene>
    <name evidence="5" type="primary">sodC</name>
    <name evidence="5" type="ORF">NFG58_08450</name>
</gene>
<comment type="cofactor">
    <cofactor evidence="2">
        <name>Cu cation</name>
        <dbReference type="ChEBI" id="CHEBI:23378"/>
    </cofactor>
    <text evidence="2">Binds 1 copper ion per subunit.</text>
</comment>
<feature type="chain" id="PRO_5044020303" description="Superoxide dismutase [Cu-Zn]" evidence="3">
    <location>
        <begin position="26"/>
        <end position="177"/>
    </location>
</feature>
<dbReference type="NCBIfam" id="NF007628">
    <property type="entry name" value="PRK10290.1"/>
    <property type="match status" value="1"/>
</dbReference>
<dbReference type="PANTHER" id="PTHR10003">
    <property type="entry name" value="SUPEROXIDE DISMUTASE CU-ZN -RELATED"/>
    <property type="match status" value="1"/>
</dbReference>
<comment type="cofactor">
    <cofactor evidence="2">
        <name>Zn(2+)</name>
        <dbReference type="ChEBI" id="CHEBI:29105"/>
    </cofactor>
    <text evidence="2">Binds 1 zinc ion per subunit.</text>
</comment>
<dbReference type="Gene3D" id="2.60.40.200">
    <property type="entry name" value="Superoxide dismutase, copper/zinc binding domain"/>
    <property type="match status" value="1"/>
</dbReference>
<dbReference type="InterPro" id="IPR036423">
    <property type="entry name" value="SOD-like_Cu/Zn_dom_sf"/>
</dbReference>
<comment type="function">
    <text evidence="2">Destroys radicals which are normally produced within the cells and which are toxic to biological systems.</text>
</comment>